<evidence type="ECO:0000313" key="2">
    <source>
        <dbReference type="Proteomes" id="UP000037046"/>
    </source>
</evidence>
<dbReference type="RefSeq" id="WP_050663657.1">
    <property type="nucleotide sequence ID" value="NZ_CP118494.1"/>
</dbReference>
<evidence type="ECO:0000313" key="1">
    <source>
        <dbReference type="EMBL" id="KNX40676.1"/>
    </source>
</evidence>
<dbReference type="PATRIC" id="fig|74031.6.peg.2858"/>
<gene>
    <name evidence="1" type="ORF">ROTO_28070</name>
</gene>
<comment type="caution">
    <text evidence="1">The sequence shown here is derived from an EMBL/GenBank/DDBJ whole genome shotgun (WGS) entry which is preliminary data.</text>
</comment>
<dbReference type="Pfam" id="PF03567">
    <property type="entry name" value="Sulfotransfer_2"/>
    <property type="match status" value="1"/>
</dbReference>
<dbReference type="Gene3D" id="3.40.50.300">
    <property type="entry name" value="P-loop containing nucleotide triphosphate hydrolases"/>
    <property type="match status" value="1"/>
</dbReference>
<reference evidence="2" key="1">
    <citation type="submission" date="2015-07" db="EMBL/GenBank/DDBJ databases">
        <title>Draft Genome Sequence of Roseovarius tolerans EL-164, a producer of N-Acylated Alanine Methyl Esters (NAMEs).</title>
        <authorList>
            <person name="Voget S."/>
            <person name="Bruns H."/>
            <person name="Wagner-Doebler I."/>
            <person name="Schulz S."/>
            <person name="Daniel R."/>
        </authorList>
    </citation>
    <scope>NUCLEOTIDE SEQUENCE [LARGE SCALE GENOMIC DNA]</scope>
    <source>
        <strain evidence="2">EL-164</strain>
    </source>
</reference>
<organism evidence="1 2">
    <name type="scientific">Roseovarius tolerans</name>
    <dbReference type="NCBI Taxonomy" id="74031"/>
    <lineage>
        <taxon>Bacteria</taxon>
        <taxon>Pseudomonadati</taxon>
        <taxon>Pseudomonadota</taxon>
        <taxon>Alphaproteobacteria</taxon>
        <taxon>Rhodobacterales</taxon>
        <taxon>Roseobacteraceae</taxon>
        <taxon>Roseovarius</taxon>
    </lineage>
</organism>
<dbReference type="InterPro" id="IPR005331">
    <property type="entry name" value="Sulfotransferase"/>
</dbReference>
<dbReference type="GO" id="GO:0008146">
    <property type="term" value="F:sulfotransferase activity"/>
    <property type="evidence" value="ECO:0007669"/>
    <property type="project" value="InterPro"/>
</dbReference>
<dbReference type="OrthoDB" id="7802556at2"/>
<dbReference type="AlphaFoldDB" id="A0A0L6CSI4"/>
<dbReference type="EMBL" id="LGVV01000044">
    <property type="protein sequence ID" value="KNX40676.1"/>
    <property type="molecule type" value="Genomic_DNA"/>
</dbReference>
<dbReference type="GO" id="GO:0016020">
    <property type="term" value="C:membrane"/>
    <property type="evidence" value="ECO:0007669"/>
    <property type="project" value="InterPro"/>
</dbReference>
<sequence length="475" mass="53391">MTGPFDYFVVFAEMRTGSNFLESNLNAFDGIECHGEAFNPHFIGYPNKTELLGLTQAERDEEPTRLIGAIKGQSQGIGGFRFFHDHDPRVLDHALDDPRCAKIILTRNPVDSYVSWKIAQATGQWKLTNVKRRRDAPITFDPGEFETHVATLQAFQVFLLNRLQATGQTAFYVAYEDLQSLEVMNGLARYLGCEARLEALDASLKPQNPEPLENKVSNFKEMEHALAGRDPYNLTRTPNFEPRRGAAVPGFVSAVRAPLIYMPIRSGPEHEVRAWLAALDQVSEETLPTKLNQKALRQWMRRKPGHRRFTVLRHPVERAHAAFCDKILIKGPGCYRDIRRTLRNFHKLPIPGNLPDEGYDLAAHKTAFLAFLEFLKANLAGQTAIRVDAHWCTQAAAVEGMAQFGAPDMILREDEMPGYLAALARQVGYAKPPAPPEGAPQAPFALADIYDDGLEELARTVYQRDYVLFGFGAWR</sequence>
<keyword evidence="1" id="KW-0808">Transferase</keyword>
<proteinExistence type="predicted"/>
<dbReference type="SUPFAM" id="SSF52540">
    <property type="entry name" value="P-loop containing nucleoside triphosphate hydrolases"/>
    <property type="match status" value="1"/>
</dbReference>
<keyword evidence="2" id="KW-1185">Reference proteome</keyword>
<name>A0A0L6CSI4_9RHOB</name>
<protein>
    <submittedName>
        <fullName evidence="1">Sulfotransferase family protein</fullName>
    </submittedName>
</protein>
<accession>A0A0L6CSI4</accession>
<dbReference type="STRING" id="74031.SAMN04488077_11917"/>
<dbReference type="InterPro" id="IPR027417">
    <property type="entry name" value="P-loop_NTPase"/>
</dbReference>
<dbReference type="Proteomes" id="UP000037046">
    <property type="component" value="Unassembled WGS sequence"/>
</dbReference>